<organism evidence="3 4">
    <name type="scientific">Hermanssonia centrifuga</name>
    <dbReference type="NCBI Taxonomy" id="98765"/>
    <lineage>
        <taxon>Eukaryota</taxon>
        <taxon>Fungi</taxon>
        <taxon>Dikarya</taxon>
        <taxon>Basidiomycota</taxon>
        <taxon>Agaricomycotina</taxon>
        <taxon>Agaricomycetes</taxon>
        <taxon>Polyporales</taxon>
        <taxon>Meruliaceae</taxon>
        <taxon>Hermanssonia</taxon>
    </lineage>
</organism>
<name>A0A2R6P1P9_9APHY</name>
<dbReference type="EMBL" id="MLYV02000556">
    <property type="protein sequence ID" value="PSR83603.1"/>
    <property type="molecule type" value="Genomic_DNA"/>
</dbReference>
<evidence type="ECO:0000256" key="1">
    <source>
        <dbReference type="SAM" id="MobiDB-lite"/>
    </source>
</evidence>
<gene>
    <name evidence="3" type="ORF">PHLCEN_2v5683</name>
</gene>
<reference evidence="3 4" key="1">
    <citation type="submission" date="2018-02" db="EMBL/GenBank/DDBJ databases">
        <title>Genome sequence of the basidiomycete white-rot fungus Phlebia centrifuga.</title>
        <authorList>
            <person name="Granchi Z."/>
            <person name="Peng M."/>
            <person name="de Vries R.P."/>
            <person name="Hilden K."/>
            <person name="Makela M.R."/>
            <person name="Grigoriev I."/>
            <person name="Riley R."/>
        </authorList>
    </citation>
    <scope>NUCLEOTIDE SEQUENCE [LARGE SCALE GENOMIC DNA]</scope>
    <source>
        <strain evidence="3 4">FBCC195</strain>
    </source>
</reference>
<sequence length="455" mass="52480">MSQYKNDIFYYASQLPAPNTPEPNQNSQIYTATPTPRLDEGIHSSSRKRKPKRTEEEKLEHMLGVLNKLTWTLSEFLYMLFRVKDDQGQKVTRNQKHVGIVSCFLGGATKYTVGQVLEAWLCDSSRKPHHNSAKHSAMFSPIALYSHQKHAHVAITAAQLVLKELERRFKWSLGATRLAQQTSARVIELGQSDILAGVMRFDNVQRWLKQHELCIGRESQMKVGMAVTVAEIVDFNAAAFDLDDKLAREVKNKQKDLTVDKLLDMIDMDHLECLHKYKLYRTDEAKMHLPVRHTVVHPLATVAKKETVTVELRDGLLDFLGQMGIQDDSFQWRIIFIGGNGMSFKKMLNLKYYSQFQLNELRQLTIVEPFLELWHTIWTNLSSIYETHWGETLTKDPSRFGHSANKIGQKTPANLKKVDYYPACHLAYLVLDARMLDCWRIYFNVDNLLAHFDLL</sequence>
<proteinExistence type="predicted"/>
<dbReference type="InterPro" id="IPR046496">
    <property type="entry name" value="DUF6589"/>
</dbReference>
<dbReference type="Pfam" id="PF20231">
    <property type="entry name" value="DUF6589"/>
    <property type="match status" value="1"/>
</dbReference>
<feature type="region of interest" description="Disordered" evidence="1">
    <location>
        <begin position="15"/>
        <end position="56"/>
    </location>
</feature>
<comment type="caution">
    <text evidence="3">The sequence shown here is derived from an EMBL/GenBank/DDBJ whole genome shotgun (WGS) entry which is preliminary data.</text>
</comment>
<dbReference type="STRING" id="98765.A0A2R6P1P9"/>
<protein>
    <recommendedName>
        <fullName evidence="2">DUF6589 domain-containing protein</fullName>
    </recommendedName>
</protein>
<dbReference type="Proteomes" id="UP000186601">
    <property type="component" value="Unassembled WGS sequence"/>
</dbReference>
<evidence type="ECO:0000313" key="4">
    <source>
        <dbReference type="Proteomes" id="UP000186601"/>
    </source>
</evidence>
<evidence type="ECO:0000259" key="2">
    <source>
        <dbReference type="Pfam" id="PF20231"/>
    </source>
</evidence>
<feature type="domain" description="DUF6589" evidence="2">
    <location>
        <begin position="277"/>
        <end position="452"/>
    </location>
</feature>
<accession>A0A2R6P1P9</accession>
<feature type="compositionally biased region" description="Polar residues" evidence="1">
    <location>
        <begin position="22"/>
        <end position="34"/>
    </location>
</feature>
<evidence type="ECO:0000313" key="3">
    <source>
        <dbReference type="EMBL" id="PSR83603.1"/>
    </source>
</evidence>
<keyword evidence="4" id="KW-1185">Reference proteome</keyword>
<dbReference type="AlphaFoldDB" id="A0A2R6P1P9"/>
<dbReference type="OrthoDB" id="2801423at2759"/>